<dbReference type="Proteomes" id="UP000179807">
    <property type="component" value="Unassembled WGS sequence"/>
</dbReference>
<dbReference type="RefSeq" id="XP_068355551.1">
    <property type="nucleotide sequence ID" value="XM_068507375.1"/>
</dbReference>
<feature type="transmembrane region" description="Helical" evidence="1">
    <location>
        <begin position="63"/>
        <end position="81"/>
    </location>
</feature>
<dbReference type="VEuPathDB" id="TrichDB:TRFO_30477"/>
<gene>
    <name evidence="3" type="ORF">TRFO_30477</name>
</gene>
<keyword evidence="1" id="KW-0472">Membrane</keyword>
<keyword evidence="4" id="KW-1185">Reference proteome</keyword>
<sequence length="201" mass="23273">MGLFHSKTKLPLTEEIELLAQEEKILISRKRSSPTIFNKLIIFFLSLTVACLIAFGFVLVPTFISIFFLLLVALLKPFNVTRIEKEIIKTRNLKRTKAAELDEMAKKSSELYTELKKKEKESQNKAMDYSSYSPLCAIWDRLTHGYIYNPNALICPYCKANNGLYDMKKPIRYKCPNCNMYVNKNFEKAASYKVSTEKKNQ</sequence>
<keyword evidence="1" id="KW-1133">Transmembrane helix</keyword>
<keyword evidence="1" id="KW-0812">Transmembrane</keyword>
<dbReference type="GeneID" id="94842079"/>
<evidence type="ECO:0000313" key="4">
    <source>
        <dbReference type="Proteomes" id="UP000179807"/>
    </source>
</evidence>
<name>A0A1J4JTH2_9EUKA</name>
<evidence type="ECO:0000256" key="1">
    <source>
        <dbReference type="SAM" id="Phobius"/>
    </source>
</evidence>
<accession>A0A1J4JTH2</accession>
<protein>
    <recommendedName>
        <fullName evidence="2">Lunapark zinc ribbon domain-containing protein</fullName>
    </recommendedName>
</protein>
<dbReference type="AlphaFoldDB" id="A0A1J4JTH2"/>
<dbReference type="Pfam" id="PF10058">
    <property type="entry name" value="Zn_ribbon_10"/>
    <property type="match status" value="1"/>
</dbReference>
<evidence type="ECO:0000259" key="2">
    <source>
        <dbReference type="Pfam" id="PF10058"/>
    </source>
</evidence>
<feature type="domain" description="Lunapark zinc ribbon" evidence="2">
    <location>
        <begin position="149"/>
        <end position="181"/>
    </location>
</feature>
<proteinExistence type="predicted"/>
<organism evidence="3 4">
    <name type="scientific">Tritrichomonas foetus</name>
    <dbReference type="NCBI Taxonomy" id="1144522"/>
    <lineage>
        <taxon>Eukaryota</taxon>
        <taxon>Metamonada</taxon>
        <taxon>Parabasalia</taxon>
        <taxon>Tritrichomonadida</taxon>
        <taxon>Tritrichomonadidae</taxon>
        <taxon>Tritrichomonas</taxon>
    </lineage>
</organism>
<comment type="caution">
    <text evidence="3">The sequence shown here is derived from an EMBL/GenBank/DDBJ whole genome shotgun (WGS) entry which is preliminary data.</text>
</comment>
<dbReference type="EMBL" id="MLAK01000868">
    <property type="protein sequence ID" value="OHT02415.1"/>
    <property type="molecule type" value="Genomic_DNA"/>
</dbReference>
<dbReference type="InterPro" id="IPR019273">
    <property type="entry name" value="Lunapark_Znf"/>
</dbReference>
<evidence type="ECO:0000313" key="3">
    <source>
        <dbReference type="EMBL" id="OHT02415.1"/>
    </source>
</evidence>
<reference evidence="3" key="1">
    <citation type="submission" date="2016-10" db="EMBL/GenBank/DDBJ databases">
        <authorList>
            <person name="Benchimol M."/>
            <person name="Almeida L.G."/>
            <person name="Vasconcelos A.T."/>
            <person name="Perreira-Neves A."/>
            <person name="Rosa I.A."/>
            <person name="Tasca T."/>
            <person name="Bogo M.R."/>
            <person name="de Souza W."/>
        </authorList>
    </citation>
    <scope>NUCLEOTIDE SEQUENCE [LARGE SCALE GENOMIC DNA]</scope>
    <source>
        <strain evidence="3">K</strain>
    </source>
</reference>